<accession>A0AAD6ZUU5</accession>
<proteinExistence type="predicted"/>
<evidence type="ECO:0000256" key="1">
    <source>
        <dbReference type="SAM" id="MobiDB-lite"/>
    </source>
</evidence>
<name>A0AAD6ZUU5_9AGAR</name>
<evidence type="ECO:0000313" key="3">
    <source>
        <dbReference type="Proteomes" id="UP001218218"/>
    </source>
</evidence>
<feature type="compositionally biased region" description="Polar residues" evidence="1">
    <location>
        <begin position="11"/>
        <end position="21"/>
    </location>
</feature>
<dbReference type="AlphaFoldDB" id="A0AAD6ZUU5"/>
<evidence type="ECO:0000313" key="2">
    <source>
        <dbReference type="EMBL" id="KAJ7340671.1"/>
    </source>
</evidence>
<dbReference type="EMBL" id="JARIHO010000026">
    <property type="protein sequence ID" value="KAJ7340671.1"/>
    <property type="molecule type" value="Genomic_DNA"/>
</dbReference>
<organism evidence="2 3">
    <name type="scientific">Mycena albidolilacea</name>
    <dbReference type="NCBI Taxonomy" id="1033008"/>
    <lineage>
        <taxon>Eukaryota</taxon>
        <taxon>Fungi</taxon>
        <taxon>Dikarya</taxon>
        <taxon>Basidiomycota</taxon>
        <taxon>Agaricomycotina</taxon>
        <taxon>Agaricomycetes</taxon>
        <taxon>Agaricomycetidae</taxon>
        <taxon>Agaricales</taxon>
        <taxon>Marasmiineae</taxon>
        <taxon>Mycenaceae</taxon>
        <taxon>Mycena</taxon>
    </lineage>
</organism>
<comment type="caution">
    <text evidence="2">The sequence shown here is derived from an EMBL/GenBank/DDBJ whole genome shotgun (WGS) entry which is preliminary data.</text>
</comment>
<protein>
    <submittedName>
        <fullName evidence="2">Uncharacterized protein</fullName>
    </submittedName>
</protein>
<feature type="region of interest" description="Disordered" evidence="1">
    <location>
        <begin position="1"/>
        <end position="21"/>
    </location>
</feature>
<sequence length="165" mass="18424">MDSKSHASEDFSPNSATNNAGSPSCGVFAGSEHFTVAGGTFTNTTKNYITALTAPAGFRMILLGDIDLQREIRLERYSGLVDRSHERARQSVRRVYSASIHGRKPKATVVIYQGENAEEEWRRDVARYWLFATQILFKFGQWPNLGMSTLQSFMMVASFSKDNTG</sequence>
<keyword evidence="3" id="KW-1185">Reference proteome</keyword>
<dbReference type="Proteomes" id="UP001218218">
    <property type="component" value="Unassembled WGS sequence"/>
</dbReference>
<reference evidence="2" key="1">
    <citation type="submission" date="2023-03" db="EMBL/GenBank/DDBJ databases">
        <title>Massive genome expansion in bonnet fungi (Mycena s.s.) driven by repeated elements and novel gene families across ecological guilds.</title>
        <authorList>
            <consortium name="Lawrence Berkeley National Laboratory"/>
            <person name="Harder C.B."/>
            <person name="Miyauchi S."/>
            <person name="Viragh M."/>
            <person name="Kuo A."/>
            <person name="Thoen E."/>
            <person name="Andreopoulos B."/>
            <person name="Lu D."/>
            <person name="Skrede I."/>
            <person name="Drula E."/>
            <person name="Henrissat B."/>
            <person name="Morin E."/>
            <person name="Kohler A."/>
            <person name="Barry K."/>
            <person name="LaButti K."/>
            <person name="Morin E."/>
            <person name="Salamov A."/>
            <person name="Lipzen A."/>
            <person name="Mereny Z."/>
            <person name="Hegedus B."/>
            <person name="Baldrian P."/>
            <person name="Stursova M."/>
            <person name="Weitz H."/>
            <person name="Taylor A."/>
            <person name="Grigoriev I.V."/>
            <person name="Nagy L.G."/>
            <person name="Martin F."/>
            <person name="Kauserud H."/>
        </authorList>
    </citation>
    <scope>NUCLEOTIDE SEQUENCE</scope>
    <source>
        <strain evidence="2">CBHHK002</strain>
    </source>
</reference>
<gene>
    <name evidence="2" type="ORF">DFH08DRAFT_243694</name>
</gene>